<dbReference type="EMBL" id="CP006877">
    <property type="protein sequence ID" value="AJD39707.1"/>
    <property type="molecule type" value="Genomic_DNA"/>
</dbReference>
<dbReference type="Proteomes" id="UP000031368">
    <property type="component" value="Chromosome"/>
</dbReference>
<evidence type="ECO:0000313" key="2">
    <source>
        <dbReference type="Proteomes" id="UP000031368"/>
    </source>
</evidence>
<dbReference type="AlphaFoldDB" id="A0A0B4WZJ3"/>
<keyword evidence="2" id="KW-1185">Reference proteome</keyword>
<reference evidence="1 2" key="1">
    <citation type="submission" date="2013-11" db="EMBL/GenBank/DDBJ databases">
        <title>Complete genome sequence of Rhizobium gallicum bv. gallicum R602.</title>
        <authorList>
            <person name="Bustos P."/>
            <person name="Santamaria R.I."/>
            <person name="Lozano L."/>
            <person name="Acosta J.L."/>
            <person name="Ormeno-Orrillo E."/>
            <person name="Rogel M.A."/>
            <person name="Romero D."/>
            <person name="Cevallos M.A."/>
            <person name="Martinez-Romero E."/>
            <person name="Gonzalez V."/>
        </authorList>
    </citation>
    <scope>NUCLEOTIDE SEQUENCE [LARGE SCALE GENOMIC DNA]</scope>
    <source>
        <strain evidence="1 2">R602</strain>
    </source>
</reference>
<accession>A0A0B4WZJ3</accession>
<evidence type="ECO:0000313" key="1">
    <source>
        <dbReference type="EMBL" id="AJD39707.1"/>
    </source>
</evidence>
<sequence length="64" mass="7268">MMSSDRSTGTDALAGIMGEEIQLLRRDYETQFQCQRRFRETAAVSGCSPERPCTSCYERCSSTY</sequence>
<dbReference type="HOGENOM" id="CLU_2864723_0_0_5"/>
<dbReference type="KEGG" id="rga:RGR602_CH00336"/>
<organism evidence="1 2">
    <name type="scientific">Rhizobium gallicum bv. gallicum R602sp</name>
    <dbReference type="NCBI Taxonomy" id="1041138"/>
    <lineage>
        <taxon>Bacteria</taxon>
        <taxon>Pseudomonadati</taxon>
        <taxon>Pseudomonadota</taxon>
        <taxon>Alphaproteobacteria</taxon>
        <taxon>Hyphomicrobiales</taxon>
        <taxon>Rhizobiaceae</taxon>
        <taxon>Rhizobium/Agrobacterium group</taxon>
        <taxon>Rhizobium</taxon>
    </lineage>
</organism>
<gene>
    <name evidence="1" type="ORF">RGR602_CH00336</name>
</gene>
<protein>
    <submittedName>
        <fullName evidence="1">Uncharacterized protein</fullName>
    </submittedName>
</protein>
<proteinExistence type="predicted"/>
<name>A0A0B4WZJ3_9HYPH</name>